<gene>
    <name evidence="1" type="ORF">H5410_021180</name>
</gene>
<protein>
    <recommendedName>
        <fullName evidence="3">F-box domain-containing protein</fullName>
    </recommendedName>
</protein>
<keyword evidence="2" id="KW-1185">Reference proteome</keyword>
<comment type="caution">
    <text evidence="1">The sequence shown here is derived from an EMBL/GenBank/DDBJ whole genome shotgun (WGS) entry which is preliminary data.</text>
</comment>
<sequence>MKTARRITDNPYLADDILESIFQVKTLLRLKCLCKRYCTLISTSLLVYLKTFNSEPDNHCILVQTAQKIILNEPCTSNYVVVAEFNQWLGLLVTTTSSRKLICPFHKSIQDVPFYEPSNDTLCWRSTILQVYSTKLESWNVDFHFKMSTCRCDVIVEGFTYWVAK</sequence>
<evidence type="ECO:0000313" key="1">
    <source>
        <dbReference type="EMBL" id="KAG5609899.1"/>
    </source>
</evidence>
<dbReference type="Proteomes" id="UP000824120">
    <property type="component" value="Chromosome 4"/>
</dbReference>
<feature type="non-terminal residue" evidence="1">
    <location>
        <position position="1"/>
    </location>
</feature>
<proteinExistence type="predicted"/>
<dbReference type="EMBL" id="JACXVP010000004">
    <property type="protein sequence ID" value="KAG5609899.1"/>
    <property type="molecule type" value="Genomic_DNA"/>
</dbReference>
<reference evidence="1 2" key="1">
    <citation type="submission" date="2020-09" db="EMBL/GenBank/DDBJ databases">
        <title>De no assembly of potato wild relative species, Solanum commersonii.</title>
        <authorList>
            <person name="Cho K."/>
        </authorList>
    </citation>
    <scope>NUCLEOTIDE SEQUENCE [LARGE SCALE GENOMIC DNA]</scope>
    <source>
        <strain evidence="1">LZ3.2</strain>
        <tissue evidence="1">Leaf</tissue>
    </source>
</reference>
<evidence type="ECO:0000313" key="2">
    <source>
        <dbReference type="Proteomes" id="UP000824120"/>
    </source>
</evidence>
<name>A0A9J5ZA89_SOLCO</name>
<dbReference type="AlphaFoldDB" id="A0A9J5ZA89"/>
<dbReference type="OrthoDB" id="1867629at2759"/>
<accession>A0A9J5ZA89</accession>
<organism evidence="1 2">
    <name type="scientific">Solanum commersonii</name>
    <name type="common">Commerson's wild potato</name>
    <name type="synonym">Commerson's nightshade</name>
    <dbReference type="NCBI Taxonomy" id="4109"/>
    <lineage>
        <taxon>Eukaryota</taxon>
        <taxon>Viridiplantae</taxon>
        <taxon>Streptophyta</taxon>
        <taxon>Embryophyta</taxon>
        <taxon>Tracheophyta</taxon>
        <taxon>Spermatophyta</taxon>
        <taxon>Magnoliopsida</taxon>
        <taxon>eudicotyledons</taxon>
        <taxon>Gunneridae</taxon>
        <taxon>Pentapetalae</taxon>
        <taxon>asterids</taxon>
        <taxon>lamiids</taxon>
        <taxon>Solanales</taxon>
        <taxon>Solanaceae</taxon>
        <taxon>Solanoideae</taxon>
        <taxon>Solaneae</taxon>
        <taxon>Solanum</taxon>
    </lineage>
</organism>
<evidence type="ECO:0008006" key="3">
    <source>
        <dbReference type="Google" id="ProtNLM"/>
    </source>
</evidence>